<proteinExistence type="predicted"/>
<dbReference type="InterPro" id="IPR002545">
    <property type="entry name" value="CheW-lke_dom"/>
</dbReference>
<evidence type="ECO:0000313" key="2">
    <source>
        <dbReference type="EMBL" id="MCJ2542379.1"/>
    </source>
</evidence>
<name>A0ABT0C9C4_THEVL</name>
<dbReference type="Proteomes" id="UP000830835">
    <property type="component" value="Unassembled WGS sequence"/>
</dbReference>
<evidence type="ECO:0000259" key="1">
    <source>
        <dbReference type="PROSITE" id="PS50851"/>
    </source>
</evidence>
<dbReference type="SMART" id="SM00260">
    <property type="entry name" value="CheW"/>
    <property type="match status" value="1"/>
</dbReference>
<gene>
    <name evidence="2" type="ORF">JX360_05565</name>
</gene>
<sequence length="171" mass="18612">MVVGFSPQADSSIRTGELYLQLQVQSGFQGVLPLSFAQEALIVTPRQFTLLPNQPAWVLGLFNYRNQVIWGLDLSQFLGWDPLDFGLPEYHLVVVRLQALRLGLAVQLVKGVTRLAADRIQSVSGSPGDGWGEIPISNPCFSGQVMDGGNPLWVLNPKGIAQQLDQARAGS</sequence>
<accession>A0ABT0C9C4</accession>
<organism evidence="2 3">
    <name type="scientific">Thermostichus vulcanus str. 'Rupite'</name>
    <dbReference type="NCBI Taxonomy" id="2813851"/>
    <lineage>
        <taxon>Bacteria</taxon>
        <taxon>Bacillati</taxon>
        <taxon>Cyanobacteriota</taxon>
        <taxon>Cyanophyceae</taxon>
        <taxon>Thermostichales</taxon>
        <taxon>Thermostichaceae</taxon>
        <taxon>Thermostichus</taxon>
    </lineage>
</organism>
<dbReference type="Pfam" id="PF01584">
    <property type="entry name" value="CheW"/>
    <property type="match status" value="1"/>
</dbReference>
<comment type="caution">
    <text evidence="2">The sequence shown here is derived from an EMBL/GenBank/DDBJ whole genome shotgun (WGS) entry which is preliminary data.</text>
</comment>
<protein>
    <submittedName>
        <fullName evidence="2">Chemotaxis protein CheW</fullName>
    </submittedName>
</protein>
<dbReference type="PROSITE" id="PS50851">
    <property type="entry name" value="CHEW"/>
    <property type="match status" value="1"/>
</dbReference>
<feature type="domain" description="CheW-like" evidence="1">
    <location>
        <begin position="16"/>
        <end position="166"/>
    </location>
</feature>
<keyword evidence="3" id="KW-1185">Reference proteome</keyword>
<evidence type="ECO:0000313" key="3">
    <source>
        <dbReference type="Proteomes" id="UP000830835"/>
    </source>
</evidence>
<dbReference type="SUPFAM" id="SSF50341">
    <property type="entry name" value="CheW-like"/>
    <property type="match status" value="1"/>
</dbReference>
<reference evidence="2" key="1">
    <citation type="submission" date="2021-02" db="EMBL/GenBank/DDBJ databases">
        <title>The CRISPR/cas machinery reduction and long-range gene transfer in the hot spring cyanobacterium Synechococcus.</title>
        <authorList>
            <person name="Dvorak P."/>
            <person name="Jahodarova E."/>
            <person name="Hasler P."/>
            <person name="Poulickova A."/>
        </authorList>
    </citation>
    <scope>NUCLEOTIDE SEQUENCE</scope>
    <source>
        <strain evidence="2">Rupite</strain>
    </source>
</reference>
<dbReference type="RefSeq" id="WP_244349609.1">
    <property type="nucleotide sequence ID" value="NZ_JAFIRA010000009.1"/>
</dbReference>
<dbReference type="EMBL" id="JAFIRA010000009">
    <property type="protein sequence ID" value="MCJ2542379.1"/>
    <property type="molecule type" value="Genomic_DNA"/>
</dbReference>
<dbReference type="Gene3D" id="2.40.50.180">
    <property type="entry name" value="CheA-289, Domain 4"/>
    <property type="match status" value="1"/>
</dbReference>
<dbReference type="InterPro" id="IPR036061">
    <property type="entry name" value="CheW-like_dom_sf"/>
</dbReference>